<evidence type="ECO:0000313" key="4">
    <source>
        <dbReference type="Proteomes" id="UP000531231"/>
    </source>
</evidence>
<gene>
    <name evidence="3" type="ORF">HNQ68_003013</name>
</gene>
<dbReference type="RefSeq" id="WP_246176157.1">
    <property type="nucleotide sequence ID" value="NZ_JACHIL010000006.1"/>
</dbReference>
<dbReference type="SUPFAM" id="SSF81901">
    <property type="entry name" value="HCP-like"/>
    <property type="match status" value="1"/>
</dbReference>
<protein>
    <recommendedName>
        <fullName evidence="5">Sel1 repeat family protein</fullName>
    </recommendedName>
</protein>
<evidence type="ECO:0000313" key="3">
    <source>
        <dbReference type="EMBL" id="MBB5092456.1"/>
    </source>
</evidence>
<dbReference type="AlphaFoldDB" id="A0A7W8ANG0"/>
<dbReference type="Proteomes" id="UP000531231">
    <property type="component" value="Unassembled WGS sequence"/>
</dbReference>
<feature type="region of interest" description="Disordered" evidence="1">
    <location>
        <begin position="33"/>
        <end position="73"/>
    </location>
</feature>
<evidence type="ECO:0000256" key="1">
    <source>
        <dbReference type="SAM" id="MobiDB-lite"/>
    </source>
</evidence>
<feature type="signal peptide" evidence="2">
    <location>
        <begin position="1"/>
        <end position="30"/>
    </location>
</feature>
<name>A0A7W8ANG0_9HYPH</name>
<reference evidence="3 4" key="1">
    <citation type="submission" date="2020-08" db="EMBL/GenBank/DDBJ databases">
        <title>Genomic Encyclopedia of Type Strains, Phase IV (KMG-IV): sequencing the most valuable type-strain genomes for metagenomic binning, comparative biology and taxonomic classification.</title>
        <authorList>
            <person name="Goeker M."/>
        </authorList>
    </citation>
    <scope>NUCLEOTIDE SEQUENCE [LARGE SCALE GENOMIC DNA]</scope>
    <source>
        <strain evidence="3 4">DSM 25620</strain>
    </source>
</reference>
<keyword evidence="4" id="KW-1185">Reference proteome</keyword>
<organism evidence="3 4">
    <name type="scientific">Pseudochrobactrum saccharolyticum</name>
    <dbReference type="NCBI Taxonomy" id="354352"/>
    <lineage>
        <taxon>Bacteria</taxon>
        <taxon>Pseudomonadati</taxon>
        <taxon>Pseudomonadota</taxon>
        <taxon>Alphaproteobacteria</taxon>
        <taxon>Hyphomicrobiales</taxon>
        <taxon>Brucellaceae</taxon>
        <taxon>Pseudochrobactrum</taxon>
    </lineage>
</organism>
<accession>A0A7W8ANG0</accession>
<feature type="compositionally biased region" description="Basic and acidic residues" evidence="1">
    <location>
        <begin position="37"/>
        <end position="64"/>
    </location>
</feature>
<dbReference type="Pfam" id="PF08238">
    <property type="entry name" value="Sel1"/>
    <property type="match status" value="6"/>
</dbReference>
<comment type="caution">
    <text evidence="3">The sequence shown here is derived from an EMBL/GenBank/DDBJ whole genome shotgun (WGS) entry which is preliminary data.</text>
</comment>
<dbReference type="InterPro" id="IPR006597">
    <property type="entry name" value="Sel1-like"/>
</dbReference>
<dbReference type="InterPro" id="IPR050767">
    <property type="entry name" value="Sel1_AlgK"/>
</dbReference>
<dbReference type="SMART" id="SM00671">
    <property type="entry name" value="SEL1"/>
    <property type="match status" value="6"/>
</dbReference>
<proteinExistence type="predicted"/>
<dbReference type="PANTHER" id="PTHR11102:SF160">
    <property type="entry name" value="ERAD-ASSOCIATED E3 UBIQUITIN-PROTEIN LIGASE COMPONENT HRD3"/>
    <property type="match status" value="1"/>
</dbReference>
<feature type="chain" id="PRO_5030525360" description="Sel1 repeat family protein" evidence="2">
    <location>
        <begin position="31"/>
        <end position="394"/>
    </location>
</feature>
<evidence type="ECO:0008006" key="5">
    <source>
        <dbReference type="Google" id="ProtNLM"/>
    </source>
</evidence>
<dbReference type="InterPro" id="IPR011990">
    <property type="entry name" value="TPR-like_helical_dom_sf"/>
</dbReference>
<dbReference type="Gene3D" id="1.25.40.10">
    <property type="entry name" value="Tetratricopeptide repeat domain"/>
    <property type="match status" value="2"/>
</dbReference>
<dbReference type="EMBL" id="JACHIL010000006">
    <property type="protein sequence ID" value="MBB5092456.1"/>
    <property type="molecule type" value="Genomic_DNA"/>
</dbReference>
<keyword evidence="2" id="KW-0732">Signal</keyword>
<sequence>MLKKSVLFNSTCAFWLVAAATVMPATTVMAAEAAKPAPEKTVPEADKSKADKSKTDKTETDKPADSTGASMDVPSVSTGFTIPELAGSWSKNQTEKSDMLQQPATTDAMPAFNENRFGDKIADPAFGAFQRGLYLTAFNLGMERAKAGDPAAQTLVAEIYARGLGVKSDQKQAAHWYGLAAEKGEHEAQFRYAAMLLQGIYVTKDAKKAEELMQKAAEAGNAMAQFNYAQMLMMRRPGAKGLDEAAPWFQKAADAGLADGEYAVSQLLANGTATIKRDDAQAREYLLRAARKNYDTAQLDLGTWLVEGRGGERNYDAGFRWMLTAARGGNIAAMARVARLYRDGIGTDGNSVEAAAWYILARRSKLNAKDLDSFMDGLTDEEIQQAIARANNLR</sequence>
<dbReference type="PANTHER" id="PTHR11102">
    <property type="entry name" value="SEL-1-LIKE PROTEIN"/>
    <property type="match status" value="1"/>
</dbReference>
<evidence type="ECO:0000256" key="2">
    <source>
        <dbReference type="SAM" id="SignalP"/>
    </source>
</evidence>